<dbReference type="Proteomes" id="UP000830671">
    <property type="component" value="Chromosome 9"/>
</dbReference>
<dbReference type="RefSeq" id="XP_049152542.1">
    <property type="nucleotide sequence ID" value="XM_049295395.1"/>
</dbReference>
<dbReference type="AlphaFoldDB" id="A0A9Q8TA64"/>
<organism evidence="1 2">
    <name type="scientific">Colletotrichum lupini</name>
    <dbReference type="NCBI Taxonomy" id="145971"/>
    <lineage>
        <taxon>Eukaryota</taxon>
        <taxon>Fungi</taxon>
        <taxon>Dikarya</taxon>
        <taxon>Ascomycota</taxon>
        <taxon>Pezizomycotina</taxon>
        <taxon>Sordariomycetes</taxon>
        <taxon>Hypocreomycetidae</taxon>
        <taxon>Glomerellales</taxon>
        <taxon>Glomerellaceae</taxon>
        <taxon>Colletotrichum</taxon>
        <taxon>Colletotrichum acutatum species complex</taxon>
    </lineage>
</organism>
<dbReference type="KEGG" id="clup:CLUP02_16473"/>
<evidence type="ECO:0000313" key="2">
    <source>
        <dbReference type="Proteomes" id="UP000830671"/>
    </source>
</evidence>
<dbReference type="GeneID" id="73350405"/>
<accession>A0A9Q8TA64</accession>
<evidence type="ECO:0000313" key="1">
    <source>
        <dbReference type="EMBL" id="UQC90941.1"/>
    </source>
</evidence>
<keyword evidence="2" id="KW-1185">Reference proteome</keyword>
<protein>
    <submittedName>
        <fullName evidence="1">Uncharacterized protein</fullName>
    </submittedName>
</protein>
<dbReference type="EMBL" id="CP019481">
    <property type="protein sequence ID" value="UQC90941.1"/>
    <property type="molecule type" value="Genomic_DNA"/>
</dbReference>
<gene>
    <name evidence="1" type="ORF">CLUP02_16473</name>
</gene>
<proteinExistence type="predicted"/>
<reference evidence="1" key="1">
    <citation type="journal article" date="2021" name="Mol. Plant Microbe Interact.">
        <title>Complete Genome Sequence of the Plant-Pathogenic Fungus Colletotrichum lupini.</title>
        <authorList>
            <person name="Baroncelli R."/>
            <person name="Pensec F."/>
            <person name="Da Lio D."/>
            <person name="Boufleur T."/>
            <person name="Vicente I."/>
            <person name="Sarrocco S."/>
            <person name="Picot A."/>
            <person name="Baraldi E."/>
            <person name="Sukno S."/>
            <person name="Thon M."/>
            <person name="Le Floch G."/>
        </authorList>
    </citation>
    <scope>NUCLEOTIDE SEQUENCE</scope>
    <source>
        <strain evidence="1">IMI 504893</strain>
    </source>
</reference>
<name>A0A9Q8TA64_9PEZI</name>
<sequence>MAAILTVTQPTVERMRVEIASTTFSLEFLGAYVAKVGYDDVGSARMPSTFLTAHGTRRKHRDTNRQSGILNASPRVSTFGWFFSISTLHCHYCLTLPCLADAAELRHLILTLHYLSLHSLALLAHTIPWESGFELCLVEFSKPPSSYMHIPTSMRVDTCADSAFCPPPCYNNPSLLLSPHTHKPTDAWNSPFSHAQF</sequence>